<gene>
    <name evidence="4" type="ORF">PLEPLA_LOCUS37430</name>
</gene>
<feature type="compositionally biased region" description="Basic and acidic residues" evidence="1">
    <location>
        <begin position="314"/>
        <end position="326"/>
    </location>
</feature>
<feature type="compositionally biased region" description="Basic and acidic residues" evidence="1">
    <location>
        <begin position="282"/>
        <end position="291"/>
    </location>
</feature>
<keyword evidence="2" id="KW-0812">Transmembrane</keyword>
<proteinExistence type="predicted"/>
<comment type="caution">
    <text evidence="4">The sequence shown here is derived from an EMBL/GenBank/DDBJ whole genome shotgun (WGS) entry which is preliminary data.</text>
</comment>
<organism evidence="4 5">
    <name type="scientific">Pleuronectes platessa</name>
    <name type="common">European plaice</name>
    <dbReference type="NCBI Taxonomy" id="8262"/>
    <lineage>
        <taxon>Eukaryota</taxon>
        <taxon>Metazoa</taxon>
        <taxon>Chordata</taxon>
        <taxon>Craniata</taxon>
        <taxon>Vertebrata</taxon>
        <taxon>Euteleostomi</taxon>
        <taxon>Actinopterygii</taxon>
        <taxon>Neopterygii</taxon>
        <taxon>Teleostei</taxon>
        <taxon>Neoteleostei</taxon>
        <taxon>Acanthomorphata</taxon>
        <taxon>Carangaria</taxon>
        <taxon>Pleuronectiformes</taxon>
        <taxon>Pleuronectoidei</taxon>
        <taxon>Pleuronectidae</taxon>
        <taxon>Pleuronectes</taxon>
    </lineage>
</organism>
<keyword evidence="5" id="KW-1185">Reference proteome</keyword>
<keyword evidence="3" id="KW-0732">Signal</keyword>
<sequence length="326" mass="35880">MTLSRTLQAVLIVRLCASAVDISERLRLLFGKMETQPTFLPEVIRLDNNSVITRTCRDLVIKFLTLDDAGQLEEQQLNIITTGNSYNPVTPGNQVNNTQFQNNTAKPDLPTAENQTAHVWIAFGALIGLSVIIVGVLLYLYWKKKMSFLWPCNGLKQRFSTEAERSMPAETRPLSEIEMQEILPTGNPQNGISLEKVDATHPSGSGENGVAQDSPRGSVHVVRIHPRCDGTNSPDHIMANKEFQPTANGHLNIPDVDIASHHGDMNSVRNMRDDPGGSSGDVRLDIPKAEAEPLVNRGGQDHVSRCSATPEPDVESKPRVKNFGDY</sequence>
<name>A0A9N7Z3A7_PLEPL</name>
<reference evidence="4" key="1">
    <citation type="submission" date="2020-03" db="EMBL/GenBank/DDBJ databases">
        <authorList>
            <person name="Weist P."/>
        </authorList>
    </citation>
    <scope>NUCLEOTIDE SEQUENCE</scope>
</reference>
<feature type="region of interest" description="Disordered" evidence="1">
    <location>
        <begin position="260"/>
        <end position="326"/>
    </location>
</feature>
<keyword evidence="2" id="KW-1133">Transmembrane helix</keyword>
<evidence type="ECO:0000313" key="4">
    <source>
        <dbReference type="EMBL" id="CAB1449745.1"/>
    </source>
</evidence>
<feature type="compositionally biased region" description="Basic and acidic residues" evidence="1">
    <location>
        <begin position="260"/>
        <end position="275"/>
    </location>
</feature>
<dbReference type="Proteomes" id="UP001153269">
    <property type="component" value="Unassembled WGS sequence"/>
</dbReference>
<evidence type="ECO:0000256" key="3">
    <source>
        <dbReference type="SAM" id="SignalP"/>
    </source>
</evidence>
<evidence type="ECO:0000256" key="1">
    <source>
        <dbReference type="SAM" id="MobiDB-lite"/>
    </source>
</evidence>
<accession>A0A9N7Z3A7</accession>
<feature type="signal peptide" evidence="3">
    <location>
        <begin position="1"/>
        <end position="19"/>
    </location>
</feature>
<evidence type="ECO:0000313" key="5">
    <source>
        <dbReference type="Proteomes" id="UP001153269"/>
    </source>
</evidence>
<keyword evidence="2" id="KW-0472">Membrane</keyword>
<feature type="chain" id="PRO_5040348666" evidence="3">
    <location>
        <begin position="20"/>
        <end position="326"/>
    </location>
</feature>
<feature type="transmembrane region" description="Helical" evidence="2">
    <location>
        <begin position="117"/>
        <end position="141"/>
    </location>
</feature>
<dbReference type="AlphaFoldDB" id="A0A9N7Z3A7"/>
<evidence type="ECO:0000256" key="2">
    <source>
        <dbReference type="SAM" id="Phobius"/>
    </source>
</evidence>
<protein>
    <submittedName>
        <fullName evidence="4">Uncharacterized protein</fullName>
    </submittedName>
</protein>
<dbReference type="EMBL" id="CADEAL010004025">
    <property type="protein sequence ID" value="CAB1449745.1"/>
    <property type="molecule type" value="Genomic_DNA"/>
</dbReference>